<dbReference type="HOGENOM" id="CLU_2231341_0_0_4"/>
<proteinExistence type="predicted"/>
<dbReference type="Proteomes" id="UP000001977">
    <property type="component" value="Chromosome"/>
</dbReference>
<dbReference type="AlphaFoldDB" id="Q2KVA8"/>
<dbReference type="RefSeq" id="WP_012416692.1">
    <property type="nucleotide sequence ID" value="NC_010645.1"/>
</dbReference>
<evidence type="ECO:0000313" key="1">
    <source>
        <dbReference type="EMBL" id="CAJ48615.1"/>
    </source>
</evidence>
<dbReference type="KEGG" id="bav:BAV1006"/>
<name>Q2KVA8_BORA1</name>
<protein>
    <submittedName>
        <fullName evidence="1">Exported protein</fullName>
    </submittedName>
</protein>
<evidence type="ECO:0000313" key="2">
    <source>
        <dbReference type="Proteomes" id="UP000001977"/>
    </source>
</evidence>
<gene>
    <name evidence="1" type="ordered locus">BAV1006</name>
</gene>
<keyword evidence="2" id="KW-1185">Reference proteome</keyword>
<dbReference type="GeneID" id="92935801"/>
<sequence length="105" mass="11561">MFKTHPPLIRSALIIAGASLMVPVFAETLRIEFIGAITQPSCPTTHFGGEQASTSCRNFDGRGEQLWSTALRPGEIIQTDRAEQRVTEIKEEGKTIGLLLTTEYL</sequence>
<reference evidence="1 2" key="1">
    <citation type="journal article" date="2006" name="J. Bacteriol.">
        <title>Comparison of the genome sequence of the poultry pathogen Bordetella avium with those of B. bronchiseptica, B. pertussis, and B. parapertussis reveals extensive diversity in surface structures associated with host interaction.</title>
        <authorList>
            <person name="Sebaihia M."/>
            <person name="Preston A."/>
            <person name="Maskell D.J."/>
            <person name="Kuzmiak H."/>
            <person name="Connell T.D."/>
            <person name="King N.D."/>
            <person name="Orndorff P.E."/>
            <person name="Miyamoto D.M."/>
            <person name="Thomson N.R."/>
            <person name="Harris D."/>
            <person name="Goble A."/>
            <person name="Lord A."/>
            <person name="Murphy L."/>
            <person name="Quail M.A."/>
            <person name="Rutter S."/>
            <person name="Squares R."/>
            <person name="Squares S."/>
            <person name="Woodward J."/>
            <person name="Parkhill J."/>
            <person name="Temple L.M."/>
        </authorList>
    </citation>
    <scope>NUCLEOTIDE SEQUENCE [LARGE SCALE GENOMIC DNA]</scope>
    <source>
        <strain evidence="1 2">197N</strain>
    </source>
</reference>
<dbReference type="STRING" id="360910.BAV1006"/>
<dbReference type="EMBL" id="AM167904">
    <property type="protein sequence ID" value="CAJ48615.1"/>
    <property type="molecule type" value="Genomic_DNA"/>
</dbReference>
<organism evidence="1 2">
    <name type="scientific">Bordetella avium (strain 197N)</name>
    <dbReference type="NCBI Taxonomy" id="360910"/>
    <lineage>
        <taxon>Bacteria</taxon>
        <taxon>Pseudomonadati</taxon>
        <taxon>Pseudomonadota</taxon>
        <taxon>Betaproteobacteria</taxon>
        <taxon>Burkholderiales</taxon>
        <taxon>Alcaligenaceae</taxon>
        <taxon>Bordetella</taxon>
    </lineage>
</organism>
<accession>Q2KVA8</accession>